<feature type="compositionally biased region" description="Low complexity" evidence="1">
    <location>
        <begin position="278"/>
        <end position="301"/>
    </location>
</feature>
<reference evidence="2 3" key="1">
    <citation type="journal article" date="2017" name="Mol. Biol. Evol.">
        <title>The 4-celled Tetrabaena socialis nuclear genome reveals the essential components for genetic control of cell number at the origin of multicellularity in the volvocine lineage.</title>
        <authorList>
            <person name="Featherston J."/>
            <person name="Arakaki Y."/>
            <person name="Hanschen E.R."/>
            <person name="Ferris P.J."/>
            <person name="Michod R.E."/>
            <person name="Olson B.J.S.C."/>
            <person name="Nozaki H."/>
            <person name="Durand P.M."/>
        </authorList>
    </citation>
    <scope>NUCLEOTIDE SEQUENCE [LARGE SCALE GENOMIC DNA]</scope>
    <source>
        <strain evidence="2 3">NIES-571</strain>
    </source>
</reference>
<dbReference type="Proteomes" id="UP000236333">
    <property type="component" value="Unassembled WGS sequence"/>
</dbReference>
<feature type="compositionally biased region" description="Low complexity" evidence="1">
    <location>
        <begin position="89"/>
        <end position="103"/>
    </location>
</feature>
<keyword evidence="3" id="KW-1185">Reference proteome</keyword>
<evidence type="ECO:0000256" key="1">
    <source>
        <dbReference type="SAM" id="MobiDB-lite"/>
    </source>
</evidence>
<evidence type="ECO:0000313" key="3">
    <source>
        <dbReference type="Proteomes" id="UP000236333"/>
    </source>
</evidence>
<feature type="region of interest" description="Disordered" evidence="1">
    <location>
        <begin position="41"/>
        <end position="106"/>
    </location>
</feature>
<feature type="compositionally biased region" description="Pro residues" evidence="1">
    <location>
        <begin position="389"/>
        <end position="404"/>
    </location>
</feature>
<gene>
    <name evidence="2" type="ORF">TSOC_003213</name>
</gene>
<evidence type="ECO:0000313" key="2">
    <source>
        <dbReference type="EMBL" id="PNH10083.1"/>
    </source>
</evidence>
<dbReference type="EMBL" id="PGGS01000067">
    <property type="protein sequence ID" value="PNH10083.1"/>
    <property type="molecule type" value="Genomic_DNA"/>
</dbReference>
<sequence length="459" mass="45738">MSARRPAGREPARVAGPSTSAAAAAAAAAAVLAVMERVLYDSDEGKGRSNRRGKRSVGSGSGSDSQAASTSSDPVQYGGRRDEGGGGLLSSDDGGSSGSSSPRLEGREVLYARELLRIAAGGRAQAGGGGGARRGGGGGDQLRAAVADSGLGRQQEPTAAFLRTWRDRKKREALRKQVVRFLVRTPAPARPPWLPRPEDHRSYSYAVYGGGPAVQYVPPPYSVHGMGPYGVYPGVVPLHGMYGAVQATPYGAHGSVATQTSPRSGGGAPVPQSPQPPQAAVSGPADAFSFDSPAAAAARQSPSPPRTGGGLGSSAGGDAAAAAGLARPSVPLSIEIPDTPPPPKSPAAPAPASSPRGPPAGHSHSSSGGGATAPLSQLTLSGWTAAAALPPPPPPSSPGLPPSASPTRSAPPSDYSGLREQQSAMSRDVGALLSRLADMRGRLGGGDDEGAKAGEGRGV</sequence>
<dbReference type="OrthoDB" id="552645at2759"/>
<accession>A0A2J8AC68</accession>
<protein>
    <submittedName>
        <fullName evidence="2">Uncharacterized protein</fullName>
    </submittedName>
</protein>
<name>A0A2J8AC68_9CHLO</name>
<organism evidence="2 3">
    <name type="scientific">Tetrabaena socialis</name>
    <dbReference type="NCBI Taxonomy" id="47790"/>
    <lineage>
        <taxon>Eukaryota</taxon>
        <taxon>Viridiplantae</taxon>
        <taxon>Chlorophyta</taxon>
        <taxon>core chlorophytes</taxon>
        <taxon>Chlorophyceae</taxon>
        <taxon>CS clade</taxon>
        <taxon>Chlamydomonadales</taxon>
        <taxon>Tetrabaenaceae</taxon>
        <taxon>Tetrabaena</taxon>
    </lineage>
</organism>
<dbReference type="AlphaFoldDB" id="A0A2J8AC68"/>
<feature type="compositionally biased region" description="Low complexity" evidence="1">
    <location>
        <begin position="56"/>
        <end position="72"/>
    </location>
</feature>
<comment type="caution">
    <text evidence="2">The sequence shown here is derived from an EMBL/GenBank/DDBJ whole genome shotgun (WGS) entry which is preliminary data.</text>
</comment>
<proteinExistence type="predicted"/>
<feature type="region of interest" description="Disordered" evidence="1">
    <location>
        <begin position="440"/>
        <end position="459"/>
    </location>
</feature>
<feature type="region of interest" description="Disordered" evidence="1">
    <location>
        <begin position="253"/>
        <end position="432"/>
    </location>
</feature>
<feature type="region of interest" description="Disordered" evidence="1">
    <location>
        <begin position="1"/>
        <end position="21"/>
    </location>
</feature>
<feature type="compositionally biased region" description="Low complexity" evidence="1">
    <location>
        <begin position="316"/>
        <end position="326"/>
    </location>
</feature>
<feature type="compositionally biased region" description="Low complexity" evidence="1">
    <location>
        <begin position="350"/>
        <end position="366"/>
    </location>
</feature>
<feature type="region of interest" description="Disordered" evidence="1">
    <location>
        <begin position="122"/>
        <end position="143"/>
    </location>
</feature>
<feature type="compositionally biased region" description="Basic and acidic residues" evidence="1">
    <location>
        <begin position="449"/>
        <end position="459"/>
    </location>
</feature>
<feature type="compositionally biased region" description="Gly residues" evidence="1">
    <location>
        <begin position="124"/>
        <end position="140"/>
    </location>
</feature>
<feature type="compositionally biased region" description="Pro residues" evidence="1">
    <location>
        <begin position="338"/>
        <end position="349"/>
    </location>
</feature>